<dbReference type="GO" id="GO:0048487">
    <property type="term" value="F:beta-tubulin binding"/>
    <property type="evidence" value="ECO:0007669"/>
    <property type="project" value="InterPro"/>
</dbReference>
<dbReference type="PANTHER" id="PTHR21500:SF0">
    <property type="entry name" value="TUBULIN-SPECIFIC CHAPERONE A"/>
    <property type="match status" value="1"/>
</dbReference>
<comment type="caution">
    <text evidence="8">The sequence shown here is derived from an EMBL/GenBank/DDBJ whole genome shotgun (WGS) entry which is preliminary data.</text>
</comment>
<feature type="coiled-coil region" evidence="7">
    <location>
        <begin position="86"/>
        <end position="113"/>
    </location>
</feature>
<dbReference type="GO" id="GO:0007023">
    <property type="term" value="P:post-chaperonin tubulin folding pathway"/>
    <property type="evidence" value="ECO:0007669"/>
    <property type="project" value="UniProtKB-UniRule"/>
</dbReference>
<comment type="subcellular location">
    <subcellularLocation>
        <location evidence="6">Cytoplasm</location>
        <location evidence="6">Cytoskeleton</location>
    </subcellularLocation>
</comment>
<comment type="similarity">
    <text evidence="2 6">Belongs to the TBCA family.</text>
</comment>
<evidence type="ECO:0000256" key="7">
    <source>
        <dbReference type="SAM" id="Coils"/>
    </source>
</evidence>
<evidence type="ECO:0000313" key="9">
    <source>
        <dbReference type="Proteomes" id="UP001186944"/>
    </source>
</evidence>
<keyword evidence="6" id="KW-0206">Cytoskeleton</keyword>
<evidence type="ECO:0000256" key="1">
    <source>
        <dbReference type="ARBA" id="ARBA00003046"/>
    </source>
</evidence>
<dbReference type="GO" id="GO:0005874">
    <property type="term" value="C:microtubule"/>
    <property type="evidence" value="ECO:0007669"/>
    <property type="project" value="UniProtKB-KW"/>
</dbReference>
<dbReference type="AlphaFoldDB" id="A0AA88YFV4"/>
<dbReference type="InterPro" id="IPR004226">
    <property type="entry name" value="TBCA"/>
</dbReference>
<dbReference type="GO" id="GO:0007021">
    <property type="term" value="P:tubulin complex assembly"/>
    <property type="evidence" value="ECO:0007669"/>
    <property type="project" value="UniProtKB-UniRule"/>
</dbReference>
<proteinExistence type="inferred from homology"/>
<comment type="function">
    <text evidence="1">Tubulin-folding protein; involved in the early step of the tubulin folding pathway.</text>
</comment>
<evidence type="ECO:0000256" key="6">
    <source>
        <dbReference type="RuleBase" id="RU364030"/>
    </source>
</evidence>
<keyword evidence="6" id="KW-0963">Cytoplasm</keyword>
<evidence type="ECO:0000313" key="8">
    <source>
        <dbReference type="EMBL" id="KAK3098478.1"/>
    </source>
</evidence>
<evidence type="ECO:0000256" key="2">
    <source>
        <dbReference type="ARBA" id="ARBA00006806"/>
    </source>
</evidence>
<keyword evidence="7" id="KW-0175">Coiled coil</keyword>
<evidence type="ECO:0000256" key="3">
    <source>
        <dbReference type="ARBA" id="ARBA00015002"/>
    </source>
</evidence>
<accession>A0AA88YFV4</accession>
<name>A0AA88YFV4_PINIB</name>
<dbReference type="Proteomes" id="UP001186944">
    <property type="component" value="Unassembled WGS sequence"/>
</dbReference>
<sequence length="129" mass="14775">MHSSQTEDEKTDNTVVGLQVGLTANALEYCSRPPCWLAKEKCSYEKEITSTEEKIEKMKAEGKDEYDIKKMNEVLQESKMMVPDAMNRLRKAYDDLEQTLEKEKDLNESEEYKAAQTALEDGKKVLEAS</sequence>
<protein>
    <recommendedName>
        <fullName evidence="3 6">Tubulin-specific chaperone A</fullName>
    </recommendedName>
</protein>
<evidence type="ECO:0000256" key="4">
    <source>
        <dbReference type="ARBA" id="ARBA00023186"/>
    </source>
</evidence>
<dbReference type="GO" id="GO:0005829">
    <property type="term" value="C:cytosol"/>
    <property type="evidence" value="ECO:0007669"/>
    <property type="project" value="TreeGrafter"/>
</dbReference>
<evidence type="ECO:0000256" key="5">
    <source>
        <dbReference type="ARBA" id="ARBA00026055"/>
    </source>
</evidence>
<organism evidence="8 9">
    <name type="scientific">Pinctada imbricata</name>
    <name type="common">Atlantic pearl-oyster</name>
    <name type="synonym">Pinctada martensii</name>
    <dbReference type="NCBI Taxonomy" id="66713"/>
    <lineage>
        <taxon>Eukaryota</taxon>
        <taxon>Metazoa</taxon>
        <taxon>Spiralia</taxon>
        <taxon>Lophotrochozoa</taxon>
        <taxon>Mollusca</taxon>
        <taxon>Bivalvia</taxon>
        <taxon>Autobranchia</taxon>
        <taxon>Pteriomorphia</taxon>
        <taxon>Pterioida</taxon>
        <taxon>Pterioidea</taxon>
        <taxon>Pteriidae</taxon>
        <taxon>Pinctada</taxon>
    </lineage>
</organism>
<comment type="subunit">
    <text evidence="5 6">Supercomplex made of cofactors A to E. Cofactors A and D function by capturing and stabilizing tubulin in a quasi-native conformation. Cofactor E binds to the cofactor D-tubulin complex; interaction with cofactor C then causes the release of tubulin polypeptides that are committed to the native state.</text>
</comment>
<dbReference type="PANTHER" id="PTHR21500">
    <property type="entry name" value="TUBULIN-SPECIFIC CHAPERONE A"/>
    <property type="match status" value="1"/>
</dbReference>
<reference evidence="8" key="1">
    <citation type="submission" date="2019-08" db="EMBL/GenBank/DDBJ databases">
        <title>The improved chromosome-level genome for the pearl oyster Pinctada fucata martensii using PacBio sequencing and Hi-C.</title>
        <authorList>
            <person name="Zheng Z."/>
        </authorList>
    </citation>
    <scope>NUCLEOTIDE SEQUENCE</scope>
    <source>
        <strain evidence="8">ZZ-2019</strain>
        <tissue evidence="8">Adductor muscle</tissue>
    </source>
</reference>
<dbReference type="Pfam" id="PF02970">
    <property type="entry name" value="TBCA"/>
    <property type="match status" value="1"/>
</dbReference>
<keyword evidence="9" id="KW-1185">Reference proteome</keyword>
<dbReference type="SUPFAM" id="SSF46988">
    <property type="entry name" value="Tubulin chaperone cofactor A"/>
    <property type="match status" value="1"/>
</dbReference>
<keyword evidence="4 6" id="KW-0143">Chaperone</keyword>
<dbReference type="Gene3D" id="1.20.58.90">
    <property type="match status" value="1"/>
</dbReference>
<keyword evidence="6" id="KW-0493">Microtubule</keyword>
<dbReference type="EMBL" id="VSWD01000007">
    <property type="protein sequence ID" value="KAK3098478.1"/>
    <property type="molecule type" value="Genomic_DNA"/>
</dbReference>
<gene>
    <name evidence="8" type="ORF">FSP39_019816</name>
</gene>
<dbReference type="InterPro" id="IPR036126">
    <property type="entry name" value="TBCA_sf"/>
</dbReference>